<protein>
    <recommendedName>
        <fullName evidence="1">HTH cro/C1-type domain-containing protein</fullName>
    </recommendedName>
</protein>
<evidence type="ECO:0000259" key="1">
    <source>
        <dbReference type="PROSITE" id="PS50943"/>
    </source>
</evidence>
<sequence length="73" mass="8413">MAELKPLIKRVLLEKEEKGEKIKQEDIAEAMGVSQQIVSNWINGKTVPRGPMMFKLAHFLGCKVDDLWQYKPE</sequence>
<dbReference type="GO" id="GO:0003677">
    <property type="term" value="F:DNA binding"/>
    <property type="evidence" value="ECO:0007669"/>
    <property type="project" value="InterPro"/>
</dbReference>
<reference evidence="2" key="1">
    <citation type="journal article" date="2014" name="Int. J. Syst. Evol. Microbiol.">
        <title>Complete genome sequence of Corynebacterium casei LMG S-19264T (=DSM 44701T), isolated from a smear-ripened cheese.</title>
        <authorList>
            <consortium name="US DOE Joint Genome Institute (JGI-PGF)"/>
            <person name="Walter F."/>
            <person name="Albersmeier A."/>
            <person name="Kalinowski J."/>
            <person name="Ruckert C."/>
        </authorList>
    </citation>
    <scope>NUCLEOTIDE SEQUENCE</scope>
    <source>
        <strain evidence="2">CGMCC 1.15179</strain>
    </source>
</reference>
<name>A0A8J2VM62_9BACL</name>
<dbReference type="Proteomes" id="UP000625210">
    <property type="component" value="Unassembled WGS sequence"/>
</dbReference>
<reference evidence="2" key="2">
    <citation type="submission" date="2020-09" db="EMBL/GenBank/DDBJ databases">
        <authorList>
            <person name="Sun Q."/>
            <person name="Zhou Y."/>
        </authorList>
    </citation>
    <scope>NUCLEOTIDE SEQUENCE</scope>
    <source>
        <strain evidence="2">CGMCC 1.15179</strain>
    </source>
</reference>
<dbReference type="Pfam" id="PF01381">
    <property type="entry name" value="HTH_3"/>
    <property type="match status" value="1"/>
</dbReference>
<dbReference type="CDD" id="cd00093">
    <property type="entry name" value="HTH_XRE"/>
    <property type="match status" value="1"/>
</dbReference>
<proteinExistence type="predicted"/>
<dbReference type="AlphaFoldDB" id="A0A8J2VM62"/>
<dbReference type="InterPro" id="IPR010982">
    <property type="entry name" value="Lambda_DNA-bd_dom_sf"/>
</dbReference>
<dbReference type="InterPro" id="IPR001387">
    <property type="entry name" value="Cro/C1-type_HTH"/>
</dbReference>
<organism evidence="2 3">
    <name type="scientific">Marinithermofilum abyssi</name>
    <dbReference type="NCBI Taxonomy" id="1571185"/>
    <lineage>
        <taxon>Bacteria</taxon>
        <taxon>Bacillati</taxon>
        <taxon>Bacillota</taxon>
        <taxon>Bacilli</taxon>
        <taxon>Bacillales</taxon>
        <taxon>Thermoactinomycetaceae</taxon>
        <taxon>Marinithermofilum</taxon>
    </lineage>
</organism>
<evidence type="ECO:0000313" key="2">
    <source>
        <dbReference type="EMBL" id="GGE29711.1"/>
    </source>
</evidence>
<dbReference type="EMBL" id="BMHQ01000023">
    <property type="protein sequence ID" value="GGE29711.1"/>
    <property type="molecule type" value="Genomic_DNA"/>
</dbReference>
<gene>
    <name evidence="2" type="ORF">GCM10011571_34870</name>
</gene>
<accession>A0A8J2VM62</accession>
<evidence type="ECO:0000313" key="3">
    <source>
        <dbReference type="Proteomes" id="UP000625210"/>
    </source>
</evidence>
<comment type="caution">
    <text evidence="2">The sequence shown here is derived from an EMBL/GenBank/DDBJ whole genome shotgun (WGS) entry which is preliminary data.</text>
</comment>
<keyword evidence="3" id="KW-1185">Reference proteome</keyword>
<dbReference type="PROSITE" id="PS50943">
    <property type="entry name" value="HTH_CROC1"/>
    <property type="match status" value="1"/>
</dbReference>
<dbReference type="RefSeq" id="WP_188649147.1">
    <property type="nucleotide sequence ID" value="NZ_BMHQ01000023.1"/>
</dbReference>
<dbReference type="SUPFAM" id="SSF47413">
    <property type="entry name" value="lambda repressor-like DNA-binding domains"/>
    <property type="match status" value="1"/>
</dbReference>
<dbReference type="SMART" id="SM00530">
    <property type="entry name" value="HTH_XRE"/>
    <property type="match status" value="1"/>
</dbReference>
<dbReference type="Gene3D" id="1.10.260.40">
    <property type="entry name" value="lambda repressor-like DNA-binding domains"/>
    <property type="match status" value="1"/>
</dbReference>
<feature type="domain" description="HTH cro/C1-type" evidence="1">
    <location>
        <begin position="13"/>
        <end position="67"/>
    </location>
</feature>